<dbReference type="AlphaFoldDB" id="A0AAV1K6Z6"/>
<feature type="region of interest" description="Disordered" evidence="1">
    <location>
        <begin position="127"/>
        <end position="151"/>
    </location>
</feature>
<proteinExistence type="predicted"/>
<reference evidence="2 3" key="1">
    <citation type="submission" date="2023-11" db="EMBL/GenBank/DDBJ databases">
        <authorList>
            <person name="Hedman E."/>
            <person name="Englund M."/>
            <person name="Stromberg M."/>
            <person name="Nyberg Akerstrom W."/>
            <person name="Nylinder S."/>
            <person name="Jareborg N."/>
            <person name="Kallberg Y."/>
            <person name="Kronander E."/>
        </authorList>
    </citation>
    <scope>NUCLEOTIDE SEQUENCE [LARGE SCALE GENOMIC DNA]</scope>
</reference>
<feature type="compositionally biased region" description="Basic and acidic residues" evidence="1">
    <location>
        <begin position="89"/>
        <end position="99"/>
    </location>
</feature>
<feature type="region of interest" description="Disordered" evidence="1">
    <location>
        <begin position="1"/>
        <end position="99"/>
    </location>
</feature>
<feature type="compositionally biased region" description="Low complexity" evidence="1">
    <location>
        <begin position="1"/>
        <end position="11"/>
    </location>
</feature>
<evidence type="ECO:0000313" key="3">
    <source>
        <dbReference type="Proteomes" id="UP001314205"/>
    </source>
</evidence>
<sequence length="151" mass="16304">MGPALLAAAPRGARRRRQARHHPSQGQCPLPTTPPVPRGGAGSRPPRCGTTRCPTATPSTTSSIARSVPTTHYPACPPRRRWVPPSSLRHHEVPDGDAKHDIIHRKVSAHYPLPRLSPEAALGPALLAAAPRGARRRRQARHHPSQGARHT</sequence>
<keyword evidence="3" id="KW-1185">Reference proteome</keyword>
<gene>
    <name evidence="2" type="ORF">PARMNEM_LOCUS915</name>
</gene>
<feature type="compositionally biased region" description="Basic residues" evidence="1">
    <location>
        <begin position="12"/>
        <end position="23"/>
    </location>
</feature>
<feature type="compositionally biased region" description="Basic residues" evidence="1">
    <location>
        <begin position="133"/>
        <end position="151"/>
    </location>
</feature>
<dbReference type="EMBL" id="CAVLGL010000001">
    <property type="protein sequence ID" value="CAK1578885.1"/>
    <property type="molecule type" value="Genomic_DNA"/>
</dbReference>
<comment type="caution">
    <text evidence="2">The sequence shown here is derived from an EMBL/GenBank/DDBJ whole genome shotgun (WGS) entry which is preliminary data.</text>
</comment>
<name>A0AAV1K6Z6_9NEOP</name>
<dbReference type="Proteomes" id="UP001314205">
    <property type="component" value="Unassembled WGS sequence"/>
</dbReference>
<evidence type="ECO:0000313" key="2">
    <source>
        <dbReference type="EMBL" id="CAK1578885.1"/>
    </source>
</evidence>
<feature type="compositionally biased region" description="Low complexity" evidence="1">
    <location>
        <begin position="50"/>
        <end position="67"/>
    </location>
</feature>
<organism evidence="2 3">
    <name type="scientific">Parnassius mnemosyne</name>
    <name type="common">clouded apollo</name>
    <dbReference type="NCBI Taxonomy" id="213953"/>
    <lineage>
        <taxon>Eukaryota</taxon>
        <taxon>Metazoa</taxon>
        <taxon>Ecdysozoa</taxon>
        <taxon>Arthropoda</taxon>
        <taxon>Hexapoda</taxon>
        <taxon>Insecta</taxon>
        <taxon>Pterygota</taxon>
        <taxon>Neoptera</taxon>
        <taxon>Endopterygota</taxon>
        <taxon>Lepidoptera</taxon>
        <taxon>Glossata</taxon>
        <taxon>Ditrysia</taxon>
        <taxon>Papilionoidea</taxon>
        <taxon>Papilionidae</taxon>
        <taxon>Parnassiinae</taxon>
        <taxon>Parnassini</taxon>
        <taxon>Parnassius</taxon>
        <taxon>Driopa</taxon>
    </lineage>
</organism>
<protein>
    <submittedName>
        <fullName evidence="2">Uncharacterized protein</fullName>
    </submittedName>
</protein>
<accession>A0AAV1K6Z6</accession>
<evidence type="ECO:0000256" key="1">
    <source>
        <dbReference type="SAM" id="MobiDB-lite"/>
    </source>
</evidence>